<dbReference type="AlphaFoldDB" id="A0A6I3J791"/>
<evidence type="ECO:0000313" key="1">
    <source>
        <dbReference type="EMBL" id="MTB93769.1"/>
    </source>
</evidence>
<gene>
    <name evidence="1" type="ORF">GGQ22_01605</name>
</gene>
<comment type="caution">
    <text evidence="1">The sequence shown here is derived from an EMBL/GenBank/DDBJ whole genome shotgun (WGS) entry which is preliminary data.</text>
</comment>
<evidence type="ECO:0000313" key="2">
    <source>
        <dbReference type="Proteomes" id="UP000433406"/>
    </source>
</evidence>
<reference evidence="1 2" key="1">
    <citation type="submission" date="2019-10" db="EMBL/GenBank/DDBJ databases">
        <title>Nocardioides novel species isolated from the excrement of Marmot.</title>
        <authorList>
            <person name="Zhang G."/>
        </authorList>
    </citation>
    <scope>NUCLEOTIDE SEQUENCE [LARGE SCALE GENOMIC DNA]</scope>
    <source>
        <strain evidence="2">zg-579</strain>
    </source>
</reference>
<accession>A0A6I3J791</accession>
<dbReference type="Proteomes" id="UP000433406">
    <property type="component" value="Unassembled WGS sequence"/>
</dbReference>
<dbReference type="EMBL" id="WLCI01000002">
    <property type="protein sequence ID" value="MTB93769.1"/>
    <property type="molecule type" value="Genomic_DNA"/>
</dbReference>
<proteinExistence type="predicted"/>
<keyword evidence="2" id="KW-1185">Reference proteome</keyword>
<dbReference type="RefSeq" id="WP_154613565.1">
    <property type="nucleotide sequence ID" value="NZ_CP053660.1"/>
</dbReference>
<sequence>MKGGGPMLMGTSTFVVDAAVEGATVLVDRSCGRCGTCRAGAGLWCSVPAAEGRSVSPRVPVAAAAALRAGVLAAAALLEAPRARTTLVVAEPGSPTAVLAGRMLDGLVLAAPSLTDEAVRAQVAEREPSGRAAVVMAGADVRSAVRAVRRGGHVCVVHASPDSRPSVTELVQREVTLLAPRQVTPVLDRLSEPDWAAAVAAVTAA</sequence>
<name>A0A6I3J791_9ACTN</name>
<protein>
    <submittedName>
        <fullName evidence="1">Uncharacterized protein</fullName>
    </submittedName>
</protein>
<organism evidence="1 2">
    <name type="scientific">Nocardioides marmotae</name>
    <dbReference type="NCBI Taxonomy" id="2663857"/>
    <lineage>
        <taxon>Bacteria</taxon>
        <taxon>Bacillati</taxon>
        <taxon>Actinomycetota</taxon>
        <taxon>Actinomycetes</taxon>
        <taxon>Propionibacteriales</taxon>
        <taxon>Nocardioidaceae</taxon>
        <taxon>Nocardioides</taxon>
    </lineage>
</organism>